<evidence type="ECO:0000256" key="7">
    <source>
        <dbReference type="ARBA" id="ARBA00023065"/>
    </source>
</evidence>
<dbReference type="PROSITE" id="PS00236">
    <property type="entry name" value="NEUROTR_ION_CHANNEL"/>
    <property type="match status" value="1"/>
</dbReference>
<gene>
    <name evidence="19" type="primary">CHRNB2</name>
    <name evidence="19" type="ORF">BLAG_LOCUS12553</name>
</gene>
<evidence type="ECO:0000256" key="4">
    <source>
        <dbReference type="ARBA" id="ARBA00022692"/>
    </source>
</evidence>
<evidence type="ECO:0000256" key="5">
    <source>
        <dbReference type="ARBA" id="ARBA00022989"/>
    </source>
</evidence>
<evidence type="ECO:0000256" key="16">
    <source>
        <dbReference type="SAM" id="MobiDB-lite"/>
    </source>
</evidence>
<keyword evidence="11" id="KW-0325">Glycoprotein</keyword>
<proteinExistence type="inferred from homology"/>
<keyword evidence="7 15" id="KW-0406">Ion transport</keyword>
<dbReference type="SUPFAM" id="SSF63712">
    <property type="entry name" value="Nicotinic receptor ligand binding domain-like"/>
    <property type="match status" value="1"/>
</dbReference>
<dbReference type="Gene3D" id="2.70.170.10">
    <property type="entry name" value="Neurotransmitter-gated ion-channel ligand-binding domain"/>
    <property type="match status" value="1"/>
</dbReference>
<protein>
    <submittedName>
        <fullName evidence="19">CHRNB2 protein</fullName>
    </submittedName>
</protein>
<keyword evidence="3" id="KW-1003">Cell membrane</keyword>
<dbReference type="EMBL" id="OV696687">
    <property type="protein sequence ID" value="CAH1252484.1"/>
    <property type="molecule type" value="Genomic_DNA"/>
</dbReference>
<keyword evidence="2 15" id="KW-0813">Transport</keyword>
<accession>A0A8K0EKV4</accession>
<dbReference type="CDD" id="cd19064">
    <property type="entry name" value="LGIC_TM_nAChR"/>
    <property type="match status" value="1"/>
</dbReference>
<evidence type="ECO:0000256" key="11">
    <source>
        <dbReference type="ARBA" id="ARBA00023180"/>
    </source>
</evidence>
<keyword evidence="4 15" id="KW-0812">Transmembrane</keyword>
<dbReference type="InterPro" id="IPR036719">
    <property type="entry name" value="Neuro-gated_channel_TM_sf"/>
</dbReference>
<dbReference type="NCBIfam" id="TIGR00860">
    <property type="entry name" value="LIC"/>
    <property type="match status" value="1"/>
</dbReference>
<evidence type="ECO:0000259" key="18">
    <source>
        <dbReference type="Pfam" id="PF02932"/>
    </source>
</evidence>
<keyword evidence="15" id="KW-0732">Signal</keyword>
<keyword evidence="13 15" id="KW-0407">Ion channel</keyword>
<dbReference type="GO" id="GO:0045211">
    <property type="term" value="C:postsynaptic membrane"/>
    <property type="evidence" value="ECO:0007669"/>
    <property type="project" value="InterPro"/>
</dbReference>
<dbReference type="InterPro" id="IPR006029">
    <property type="entry name" value="Neurotrans-gated_channel_TM"/>
</dbReference>
<dbReference type="SUPFAM" id="SSF90112">
    <property type="entry name" value="Neurotransmitter-gated ion-channel transmembrane pore"/>
    <property type="match status" value="1"/>
</dbReference>
<dbReference type="PRINTS" id="PR00252">
    <property type="entry name" value="NRIONCHANNEL"/>
</dbReference>
<name>A0A8K0EKV4_BRALA</name>
<dbReference type="OrthoDB" id="5975154at2759"/>
<keyword evidence="5 15" id="KW-1133">Transmembrane helix</keyword>
<feature type="domain" description="Neurotransmitter-gated ion-channel transmembrane" evidence="18">
    <location>
        <begin position="232"/>
        <end position="457"/>
    </location>
</feature>
<sequence>MDGRTFLGLWAVCLAVPGAFGAASEERLVRQLFNESRYSPDVRPVVAPADVLPVNFKLLVIQVIAVNEKEEYMRTNVWVELSWVDYRLAWNKEDFDHIPSIRVPAESVWKPDIVLLNNKDGQYDVALYTKAIISNEGFVYWLPPSIFTSECSINVRHFPFDKQNCTLQFSSWTYNKREVDLVSLGFVYDDFKESGEWQIVDIPSRRVETEDSVFVIYDFMLARKPLFYIVNMIVPIILLTLLSILVFYLPVDCGEKVGLCINILLALVVFLLLIADIIPATSMDIPLIGRYLMFTMIFVTVETVTSIYVSNIHFRGASTHVMSPWIRYIFLKLLPRLMKVPAPGEEQEEEESTKESANGHLPGANGPNPWGADAIELRRRRDAADGRPPVPPRTDRPQLSPDLREAVGQATTVSDHFRDGDTDAAVSDEWKFVATMVDWICLRLFALALLAGSVVLFAEPWYEQSFRPG</sequence>
<evidence type="ECO:0000256" key="8">
    <source>
        <dbReference type="ARBA" id="ARBA00023136"/>
    </source>
</evidence>
<evidence type="ECO:0000256" key="10">
    <source>
        <dbReference type="ARBA" id="ARBA00023170"/>
    </source>
</evidence>
<dbReference type="GO" id="GO:0004888">
    <property type="term" value="F:transmembrane signaling receptor activity"/>
    <property type="evidence" value="ECO:0007669"/>
    <property type="project" value="InterPro"/>
</dbReference>
<feature type="transmembrane region" description="Helical" evidence="15">
    <location>
        <begin position="226"/>
        <end position="249"/>
    </location>
</feature>
<dbReference type="InterPro" id="IPR006201">
    <property type="entry name" value="Neur_channel"/>
</dbReference>
<keyword evidence="20" id="KW-1185">Reference proteome</keyword>
<dbReference type="AlphaFoldDB" id="A0A8K0EKV4"/>
<dbReference type="Pfam" id="PF02932">
    <property type="entry name" value="Neur_chan_memb"/>
    <property type="match status" value="1"/>
</dbReference>
<dbReference type="Proteomes" id="UP000838412">
    <property type="component" value="Chromosome 2"/>
</dbReference>
<evidence type="ECO:0000256" key="1">
    <source>
        <dbReference type="ARBA" id="ARBA00009237"/>
    </source>
</evidence>
<keyword evidence="10" id="KW-0675">Receptor</keyword>
<dbReference type="InterPro" id="IPR018000">
    <property type="entry name" value="Neurotransmitter_ion_chnl_CS"/>
</dbReference>
<dbReference type="FunFam" id="2.70.170.10:FF:000016">
    <property type="entry name" value="Nicotinic acetylcholine receptor subunit"/>
    <property type="match status" value="1"/>
</dbReference>
<feature type="transmembrane region" description="Helical" evidence="15">
    <location>
        <begin position="440"/>
        <end position="458"/>
    </location>
</feature>
<evidence type="ECO:0000256" key="9">
    <source>
        <dbReference type="ARBA" id="ARBA00023157"/>
    </source>
</evidence>
<evidence type="ECO:0000256" key="13">
    <source>
        <dbReference type="ARBA" id="ARBA00023303"/>
    </source>
</evidence>
<evidence type="ECO:0000256" key="6">
    <source>
        <dbReference type="ARBA" id="ARBA00023018"/>
    </source>
</evidence>
<comment type="subcellular location">
    <subcellularLocation>
        <location evidence="14">Synaptic cell membrane</location>
        <topology evidence="14">Multi-pass membrane protein</topology>
    </subcellularLocation>
</comment>
<feature type="chain" id="PRO_5035490285" evidence="15">
    <location>
        <begin position="22"/>
        <end position="469"/>
    </location>
</feature>
<evidence type="ECO:0000256" key="15">
    <source>
        <dbReference type="RuleBase" id="RU000687"/>
    </source>
</evidence>
<evidence type="ECO:0000313" key="19">
    <source>
        <dbReference type="EMBL" id="CAH1252484.1"/>
    </source>
</evidence>
<dbReference type="Pfam" id="PF02931">
    <property type="entry name" value="Neur_chan_LBD"/>
    <property type="match status" value="1"/>
</dbReference>
<feature type="signal peptide" evidence="15">
    <location>
        <begin position="1"/>
        <end position="21"/>
    </location>
</feature>
<feature type="transmembrane region" description="Helical" evidence="15">
    <location>
        <begin position="288"/>
        <end position="309"/>
    </location>
</feature>
<evidence type="ECO:0000256" key="12">
    <source>
        <dbReference type="ARBA" id="ARBA00023286"/>
    </source>
</evidence>
<dbReference type="Gene3D" id="1.20.58.390">
    <property type="entry name" value="Neurotransmitter-gated ion-channel transmembrane domain"/>
    <property type="match status" value="2"/>
</dbReference>
<reference evidence="19" key="1">
    <citation type="submission" date="2022-01" db="EMBL/GenBank/DDBJ databases">
        <authorList>
            <person name="Braso-Vives M."/>
        </authorList>
    </citation>
    <scope>NUCLEOTIDE SEQUENCE</scope>
</reference>
<keyword evidence="12" id="KW-1071">Ligand-gated ion channel</keyword>
<feature type="domain" description="Neurotransmitter-gated ion-channel ligand-binding" evidence="17">
    <location>
        <begin position="25"/>
        <end position="225"/>
    </location>
</feature>
<dbReference type="InterPro" id="IPR002394">
    <property type="entry name" value="Nicotinic_acetylcholine_rcpt"/>
</dbReference>
<keyword evidence="8 15" id="KW-0472">Membrane</keyword>
<evidence type="ECO:0000256" key="14">
    <source>
        <dbReference type="ARBA" id="ARBA00034099"/>
    </source>
</evidence>
<evidence type="ECO:0000259" key="17">
    <source>
        <dbReference type="Pfam" id="PF02931"/>
    </source>
</evidence>
<evidence type="ECO:0000313" key="20">
    <source>
        <dbReference type="Proteomes" id="UP000838412"/>
    </source>
</evidence>
<keyword evidence="9" id="KW-1015">Disulfide bond</keyword>
<feature type="region of interest" description="Disordered" evidence="16">
    <location>
        <begin position="342"/>
        <end position="369"/>
    </location>
</feature>
<organism evidence="19 20">
    <name type="scientific">Branchiostoma lanceolatum</name>
    <name type="common">Common lancelet</name>
    <name type="synonym">Amphioxus lanceolatum</name>
    <dbReference type="NCBI Taxonomy" id="7740"/>
    <lineage>
        <taxon>Eukaryota</taxon>
        <taxon>Metazoa</taxon>
        <taxon>Chordata</taxon>
        <taxon>Cephalochordata</taxon>
        <taxon>Leptocardii</taxon>
        <taxon>Amphioxiformes</taxon>
        <taxon>Branchiostomatidae</taxon>
        <taxon>Branchiostoma</taxon>
    </lineage>
</organism>
<evidence type="ECO:0000256" key="3">
    <source>
        <dbReference type="ARBA" id="ARBA00022475"/>
    </source>
</evidence>
<keyword evidence="6" id="KW-0770">Synapse</keyword>
<feature type="region of interest" description="Disordered" evidence="16">
    <location>
        <begin position="382"/>
        <end position="402"/>
    </location>
</feature>
<dbReference type="GO" id="GO:0022848">
    <property type="term" value="F:acetylcholine-gated monoatomic cation-selective channel activity"/>
    <property type="evidence" value="ECO:0007669"/>
    <property type="project" value="InterPro"/>
</dbReference>
<dbReference type="InterPro" id="IPR006202">
    <property type="entry name" value="Neur_chan_lig-bd"/>
</dbReference>
<comment type="similarity">
    <text evidence="1">Belongs to the ligand-gated ion channel (TC 1.A.9) family. Acetylcholine receptor (TC 1.A.9.1) subfamily.</text>
</comment>
<dbReference type="PRINTS" id="PR00254">
    <property type="entry name" value="NICOTINICR"/>
</dbReference>
<feature type="transmembrane region" description="Helical" evidence="15">
    <location>
        <begin position="261"/>
        <end position="282"/>
    </location>
</feature>
<dbReference type="PANTHER" id="PTHR18945">
    <property type="entry name" value="NEUROTRANSMITTER GATED ION CHANNEL"/>
    <property type="match status" value="1"/>
</dbReference>
<dbReference type="InterPro" id="IPR038050">
    <property type="entry name" value="Neuro_actylchol_rec"/>
</dbReference>
<dbReference type="InterPro" id="IPR036734">
    <property type="entry name" value="Neur_chan_lig-bd_sf"/>
</dbReference>
<evidence type="ECO:0000256" key="2">
    <source>
        <dbReference type="ARBA" id="ARBA00022448"/>
    </source>
</evidence>
<dbReference type="FunFam" id="1.20.58.390:FF:000001">
    <property type="entry name" value="Neuronal nicotinic acetylcholine receptor subunit 3"/>
    <property type="match status" value="1"/>
</dbReference>